<dbReference type="AlphaFoldDB" id="A0A1F4ZSQ3"/>
<comment type="function">
    <text evidence="6">This protein binds specifically to 23S rRNA; its binding is stimulated by other ribosomal proteins, e.g., L4, L17, and L20. It is important during the early stages of 50S assembly. It makes multiple contacts with different domains of the 23S rRNA in the assembled 50S subunit and ribosome.</text>
</comment>
<evidence type="ECO:0000256" key="6">
    <source>
        <dbReference type="RuleBase" id="RU004008"/>
    </source>
</evidence>
<evidence type="ECO:0000256" key="5">
    <source>
        <dbReference type="RuleBase" id="RU004006"/>
    </source>
</evidence>
<dbReference type="GO" id="GO:0006412">
    <property type="term" value="P:translation"/>
    <property type="evidence" value="ECO:0007669"/>
    <property type="project" value="InterPro"/>
</dbReference>
<keyword evidence="5" id="KW-0699">rRNA-binding</keyword>
<evidence type="ECO:0000313" key="8">
    <source>
        <dbReference type="Proteomes" id="UP000176424"/>
    </source>
</evidence>
<comment type="caution">
    <text evidence="7">The sequence shown here is derived from an EMBL/GenBank/DDBJ whole genome shotgun (WGS) entry which is preliminary data.</text>
</comment>
<dbReference type="STRING" id="1797263.A2397_03015"/>
<proteinExistence type="inferred from homology"/>
<dbReference type="Gene3D" id="3.90.470.10">
    <property type="entry name" value="Ribosomal protein L22/L17"/>
    <property type="match status" value="1"/>
</dbReference>
<dbReference type="EMBL" id="MEXR01000035">
    <property type="protein sequence ID" value="OGD09280.1"/>
    <property type="molecule type" value="Genomic_DNA"/>
</dbReference>
<comment type="subunit">
    <text evidence="5">Part of the 50S ribosomal subunit.</text>
</comment>
<name>A0A1F4ZSQ3_9BACT</name>
<dbReference type="CDD" id="cd00336">
    <property type="entry name" value="Ribosomal_L22"/>
    <property type="match status" value="1"/>
</dbReference>
<dbReference type="GO" id="GO:0003735">
    <property type="term" value="F:structural constituent of ribosome"/>
    <property type="evidence" value="ECO:0007669"/>
    <property type="project" value="InterPro"/>
</dbReference>
<sequence>MKNTKSNIEELKTVVAKASFVRCSPRKLRLVANAVRGMDPVKVIDYLSVTSKRAATPLLLVFKQAVANAKNNFQLSPAGLKVVSLMVEEGPRGPKRMDKSHGARFDRGIKRRRMAHITLKLVSKEK</sequence>
<dbReference type="PANTHER" id="PTHR13501:SF8">
    <property type="entry name" value="LARGE RIBOSOMAL SUBUNIT PROTEIN UL22M"/>
    <property type="match status" value="1"/>
</dbReference>
<evidence type="ECO:0000256" key="4">
    <source>
        <dbReference type="RuleBase" id="RU004005"/>
    </source>
</evidence>
<dbReference type="GO" id="GO:0019843">
    <property type="term" value="F:rRNA binding"/>
    <property type="evidence" value="ECO:0007669"/>
    <property type="project" value="UniProtKB-KW"/>
</dbReference>
<organism evidence="7 8">
    <name type="scientific">Candidatus Amesbacteria bacterium RIFOXYB1_FULL_44_23</name>
    <dbReference type="NCBI Taxonomy" id="1797263"/>
    <lineage>
        <taxon>Bacteria</taxon>
        <taxon>Candidatus Amesiibacteriota</taxon>
    </lineage>
</organism>
<dbReference type="SUPFAM" id="SSF54843">
    <property type="entry name" value="Ribosomal protein L22"/>
    <property type="match status" value="1"/>
</dbReference>
<keyword evidence="3 4" id="KW-0687">Ribonucleoprotein</keyword>
<keyword evidence="5" id="KW-0694">RNA-binding</keyword>
<dbReference type="InterPro" id="IPR047867">
    <property type="entry name" value="Ribosomal_uL22_bac/org-type"/>
</dbReference>
<comment type="similarity">
    <text evidence="1 4">Belongs to the universal ribosomal protein uL22 family.</text>
</comment>
<dbReference type="InterPro" id="IPR001063">
    <property type="entry name" value="Ribosomal_uL22"/>
</dbReference>
<dbReference type="Pfam" id="PF00237">
    <property type="entry name" value="Ribosomal_L22"/>
    <property type="match status" value="1"/>
</dbReference>
<gene>
    <name evidence="7" type="ORF">A2397_03015</name>
</gene>
<reference evidence="7 8" key="1">
    <citation type="journal article" date="2016" name="Nat. Commun.">
        <title>Thousands of microbial genomes shed light on interconnected biogeochemical processes in an aquifer system.</title>
        <authorList>
            <person name="Anantharaman K."/>
            <person name="Brown C.T."/>
            <person name="Hug L.A."/>
            <person name="Sharon I."/>
            <person name="Castelle C.J."/>
            <person name="Probst A.J."/>
            <person name="Thomas B.C."/>
            <person name="Singh A."/>
            <person name="Wilkins M.J."/>
            <person name="Karaoz U."/>
            <person name="Brodie E.L."/>
            <person name="Williams K.H."/>
            <person name="Hubbard S.S."/>
            <person name="Banfield J.F."/>
        </authorList>
    </citation>
    <scope>NUCLEOTIDE SEQUENCE [LARGE SCALE GENOMIC DNA]</scope>
</reference>
<dbReference type="InterPro" id="IPR036394">
    <property type="entry name" value="Ribosomal_uL22_sf"/>
</dbReference>
<keyword evidence="2 4" id="KW-0689">Ribosomal protein</keyword>
<dbReference type="PANTHER" id="PTHR13501">
    <property type="entry name" value="CHLOROPLAST 50S RIBOSOMAL PROTEIN L22-RELATED"/>
    <property type="match status" value="1"/>
</dbReference>
<evidence type="ECO:0000256" key="2">
    <source>
        <dbReference type="ARBA" id="ARBA00022980"/>
    </source>
</evidence>
<evidence type="ECO:0000313" key="7">
    <source>
        <dbReference type="EMBL" id="OGD09280.1"/>
    </source>
</evidence>
<accession>A0A1F4ZSQ3</accession>
<dbReference type="GO" id="GO:0015934">
    <property type="term" value="C:large ribosomal subunit"/>
    <property type="evidence" value="ECO:0007669"/>
    <property type="project" value="InterPro"/>
</dbReference>
<evidence type="ECO:0000256" key="3">
    <source>
        <dbReference type="ARBA" id="ARBA00023274"/>
    </source>
</evidence>
<dbReference type="Proteomes" id="UP000176424">
    <property type="component" value="Unassembled WGS sequence"/>
</dbReference>
<protein>
    <recommendedName>
        <fullName evidence="6">50S ribosomal protein L22</fullName>
    </recommendedName>
</protein>
<evidence type="ECO:0000256" key="1">
    <source>
        <dbReference type="ARBA" id="ARBA00009451"/>
    </source>
</evidence>